<evidence type="ECO:0000313" key="2">
    <source>
        <dbReference type="EMBL" id="MDX8526340.1"/>
    </source>
</evidence>
<gene>
    <name evidence="2" type="ORF">RFM68_17715</name>
</gene>
<proteinExistence type="predicted"/>
<keyword evidence="3" id="KW-1185">Reference proteome</keyword>
<evidence type="ECO:0000313" key="3">
    <source>
        <dbReference type="Proteomes" id="UP001276840"/>
    </source>
</evidence>
<feature type="region of interest" description="Disordered" evidence="1">
    <location>
        <begin position="1"/>
        <end position="61"/>
    </location>
</feature>
<name>A0ABU4ZLV6_9HYPH</name>
<dbReference type="EMBL" id="JAVIJF010000012">
    <property type="protein sequence ID" value="MDX8526340.1"/>
    <property type="molecule type" value="Genomic_DNA"/>
</dbReference>
<comment type="caution">
    <text evidence="2">The sequence shown here is derived from an EMBL/GenBank/DDBJ whole genome shotgun (WGS) entry which is preliminary data.</text>
</comment>
<organism evidence="2 3">
    <name type="scientific">Mesorhizobium montanum</name>
    <dbReference type="NCBI Taxonomy" id="3072323"/>
    <lineage>
        <taxon>Bacteria</taxon>
        <taxon>Pseudomonadati</taxon>
        <taxon>Pseudomonadota</taxon>
        <taxon>Alphaproteobacteria</taxon>
        <taxon>Hyphomicrobiales</taxon>
        <taxon>Phyllobacteriaceae</taxon>
        <taxon>Mesorhizobium</taxon>
    </lineage>
</organism>
<reference evidence="2 3" key="1">
    <citation type="submission" date="2023-08" db="EMBL/GenBank/DDBJ databases">
        <title>Implementing the SeqCode for naming new Mesorhizobium species isolated from Vachellia karroo root nodules.</title>
        <authorList>
            <person name="Van Lill M."/>
        </authorList>
    </citation>
    <scope>NUCLEOTIDE SEQUENCE [LARGE SCALE GENOMIC DNA]</scope>
    <source>
        <strain evidence="2 3">MSK 1335</strain>
    </source>
</reference>
<dbReference type="RefSeq" id="WP_320234390.1">
    <property type="nucleotide sequence ID" value="NZ_JAVIJF010000012.1"/>
</dbReference>
<feature type="compositionally biased region" description="Basic and acidic residues" evidence="1">
    <location>
        <begin position="22"/>
        <end position="34"/>
    </location>
</feature>
<accession>A0ABU4ZLV6</accession>
<feature type="compositionally biased region" description="Basic residues" evidence="1">
    <location>
        <begin position="46"/>
        <end position="61"/>
    </location>
</feature>
<evidence type="ECO:0000256" key="1">
    <source>
        <dbReference type="SAM" id="MobiDB-lite"/>
    </source>
</evidence>
<dbReference type="Proteomes" id="UP001276840">
    <property type="component" value="Unassembled WGS sequence"/>
</dbReference>
<protein>
    <submittedName>
        <fullName evidence="2">Uncharacterized protein</fullName>
    </submittedName>
</protein>
<sequence length="61" mass="6977">MPTKSAARPKSDTARRQRGVQRKVDATDRNEPKPKSPGAMQAGARRYPRRKTFRSSAPRRR</sequence>